<dbReference type="OrthoDB" id="6267417at2759"/>
<evidence type="ECO:0000313" key="2">
    <source>
        <dbReference type="Proteomes" id="UP000748531"/>
    </source>
</evidence>
<proteinExistence type="predicted"/>
<organism evidence="1 2">
    <name type="scientific">Paragonimus heterotremus</name>
    <dbReference type="NCBI Taxonomy" id="100268"/>
    <lineage>
        <taxon>Eukaryota</taxon>
        <taxon>Metazoa</taxon>
        <taxon>Spiralia</taxon>
        <taxon>Lophotrochozoa</taxon>
        <taxon>Platyhelminthes</taxon>
        <taxon>Trematoda</taxon>
        <taxon>Digenea</taxon>
        <taxon>Plagiorchiida</taxon>
        <taxon>Troglotremata</taxon>
        <taxon>Troglotrematidae</taxon>
        <taxon>Paragonimus</taxon>
    </lineage>
</organism>
<protein>
    <submittedName>
        <fullName evidence="1">Uncharacterized protein</fullName>
    </submittedName>
</protein>
<accession>A0A8J4WMG6</accession>
<reference evidence="1" key="1">
    <citation type="submission" date="2019-05" db="EMBL/GenBank/DDBJ databases">
        <title>Annotation for the trematode Paragonimus heterotremus.</title>
        <authorList>
            <person name="Choi Y.-J."/>
        </authorList>
    </citation>
    <scope>NUCLEOTIDE SEQUENCE</scope>
    <source>
        <strain evidence="1">LC</strain>
    </source>
</reference>
<name>A0A8J4WMG6_9TREM</name>
<evidence type="ECO:0000313" key="1">
    <source>
        <dbReference type="EMBL" id="KAF5395995.1"/>
    </source>
</evidence>
<gene>
    <name evidence="1" type="ORF">PHET_11296</name>
</gene>
<sequence>MHQDIRLPVDVIHTAPRLSSVRNRRMGQQLNRRHGAINHTFSLGQLVHAKNYRDGVEKWIAGHTLRGTGLATYDVEVQSSLWVSHANQLCPSFQPVTVPSSQVIPLDILLDTFNLHQNVSVAAPNPEAHPLSICTPRRWTDRSRRQVVHMQPNLRQ</sequence>
<comment type="caution">
    <text evidence="1">The sequence shown here is derived from an EMBL/GenBank/DDBJ whole genome shotgun (WGS) entry which is preliminary data.</text>
</comment>
<keyword evidence="2" id="KW-1185">Reference proteome</keyword>
<dbReference type="AlphaFoldDB" id="A0A8J4WMG6"/>
<dbReference type="EMBL" id="LUCH01009532">
    <property type="protein sequence ID" value="KAF5395995.1"/>
    <property type="molecule type" value="Genomic_DNA"/>
</dbReference>
<dbReference type="Proteomes" id="UP000748531">
    <property type="component" value="Unassembled WGS sequence"/>
</dbReference>